<evidence type="ECO:0000313" key="3">
    <source>
        <dbReference type="Proteomes" id="UP000008710"/>
    </source>
</evidence>
<evidence type="ECO:0000313" key="2">
    <source>
        <dbReference type="EMBL" id="ABH00188.1"/>
    </source>
</evidence>
<sequence>MSARLTPKSLVIRCSNDHLNAETASNPCRVEHLGGQAVMVTQPVDSDVADSRGAGHPPRGLQMRRTRVFDGGADRGQVQS</sequence>
<dbReference type="Proteomes" id="UP000008710">
    <property type="component" value="Plasmid pRHL1"/>
</dbReference>
<accession>Q0RWZ8</accession>
<proteinExistence type="predicted"/>
<dbReference type="EMBL" id="CP000432">
    <property type="protein sequence ID" value="ABH00188.1"/>
    <property type="molecule type" value="Genomic_DNA"/>
</dbReference>
<feature type="region of interest" description="Disordered" evidence="1">
    <location>
        <begin position="47"/>
        <end position="80"/>
    </location>
</feature>
<evidence type="ECO:0000256" key="1">
    <source>
        <dbReference type="SAM" id="MobiDB-lite"/>
    </source>
</evidence>
<dbReference type="HOGENOM" id="CLU_2587408_0_0_11"/>
<geneLocation type="plasmid" evidence="2 3">
    <name>pRHL1</name>
</geneLocation>
<organism evidence="2 3">
    <name type="scientific">Rhodococcus jostii (strain RHA1)</name>
    <dbReference type="NCBI Taxonomy" id="101510"/>
    <lineage>
        <taxon>Bacteria</taxon>
        <taxon>Bacillati</taxon>
        <taxon>Actinomycetota</taxon>
        <taxon>Actinomycetes</taxon>
        <taxon>Mycobacteriales</taxon>
        <taxon>Nocardiaceae</taxon>
        <taxon>Rhodococcus</taxon>
    </lineage>
</organism>
<name>Q0RWZ8_RHOJR</name>
<protein>
    <submittedName>
        <fullName evidence="2">Uncharacterized protein</fullName>
    </submittedName>
</protein>
<keyword evidence="2" id="KW-0614">Plasmid</keyword>
<reference evidence="3" key="1">
    <citation type="journal article" date="2006" name="Proc. Natl. Acad. Sci. U.S.A.">
        <title>The complete genome of Rhodococcus sp. RHA1 provides insights into a catabolic powerhouse.</title>
        <authorList>
            <person name="McLeod M.P."/>
            <person name="Warren R.L."/>
            <person name="Hsiao W.W.L."/>
            <person name="Araki N."/>
            <person name="Myhre M."/>
            <person name="Fernandes C."/>
            <person name="Miyazawa D."/>
            <person name="Wong W."/>
            <person name="Lillquist A.L."/>
            <person name="Wang D."/>
            <person name="Dosanjh M."/>
            <person name="Hara H."/>
            <person name="Petrescu A."/>
            <person name="Morin R.D."/>
            <person name="Yang G."/>
            <person name="Stott J.M."/>
            <person name="Schein J.E."/>
            <person name="Shin H."/>
            <person name="Smailus D."/>
            <person name="Siddiqui A.S."/>
            <person name="Marra M.A."/>
            <person name="Jones S.J.M."/>
            <person name="Holt R."/>
            <person name="Brinkman F.S.L."/>
            <person name="Miyauchi K."/>
            <person name="Fukuda M."/>
            <person name="Davies J.E."/>
            <person name="Mohn W.W."/>
            <person name="Eltis L.D."/>
        </authorList>
    </citation>
    <scope>NUCLEOTIDE SEQUENCE [LARGE SCALE GENOMIC DNA]</scope>
    <source>
        <strain evidence="3">RHA1</strain>
    </source>
</reference>
<dbReference type="KEGG" id="rha:RHA1_ro09145"/>
<gene>
    <name evidence="2" type="ordered locus">RHA1_ro09145</name>
</gene>
<dbReference type="AlphaFoldDB" id="Q0RWZ8"/>